<dbReference type="Proteomes" id="UP000645555">
    <property type="component" value="Unassembled WGS sequence"/>
</dbReference>
<keyword evidence="2" id="KW-1185">Reference proteome</keyword>
<reference evidence="1" key="2">
    <citation type="submission" date="2020-09" db="EMBL/GenBank/DDBJ databases">
        <authorList>
            <person name="Sun Q."/>
            <person name="Ohkuma M."/>
        </authorList>
    </citation>
    <scope>NUCLEOTIDE SEQUENCE</scope>
    <source>
        <strain evidence="1">JCM 4956</strain>
    </source>
</reference>
<protein>
    <submittedName>
        <fullName evidence="1">Uncharacterized protein</fullName>
    </submittedName>
</protein>
<dbReference type="EMBL" id="BMWD01000022">
    <property type="protein sequence ID" value="GGX80019.1"/>
    <property type="molecule type" value="Genomic_DNA"/>
</dbReference>
<evidence type="ECO:0000313" key="1">
    <source>
        <dbReference type="EMBL" id="GGX80019.1"/>
    </source>
</evidence>
<proteinExistence type="predicted"/>
<name>A0A918U1L2_9ACTN</name>
<evidence type="ECO:0000313" key="2">
    <source>
        <dbReference type="Proteomes" id="UP000645555"/>
    </source>
</evidence>
<comment type="caution">
    <text evidence="1">The sequence shown here is derived from an EMBL/GenBank/DDBJ whole genome shotgun (WGS) entry which is preliminary data.</text>
</comment>
<dbReference type="RefSeq" id="WP_190038234.1">
    <property type="nucleotide sequence ID" value="NZ_BMWD01000022.1"/>
</dbReference>
<dbReference type="AlphaFoldDB" id="A0A918U1L2"/>
<reference evidence="1" key="1">
    <citation type="journal article" date="2014" name="Int. J. Syst. Evol. Microbiol.">
        <title>Complete genome sequence of Corynebacterium casei LMG S-19264T (=DSM 44701T), isolated from a smear-ripened cheese.</title>
        <authorList>
            <consortium name="US DOE Joint Genome Institute (JGI-PGF)"/>
            <person name="Walter F."/>
            <person name="Albersmeier A."/>
            <person name="Kalinowski J."/>
            <person name="Ruckert C."/>
        </authorList>
    </citation>
    <scope>NUCLEOTIDE SEQUENCE</scope>
    <source>
        <strain evidence="1">JCM 4956</strain>
    </source>
</reference>
<accession>A0A918U1L2</accession>
<sequence length="212" mass="23062">MPSHVSDTGLLVLHAVRLGGMVEARSAAARFGLDPATAAELLLDYESYGWVRRADFAGTGGWSLTERGRAENERQLAAELSSCGARPAVMEVHAAFLPLNARFQAAVTRWQVRPAPGDPLAANDHTDFGWDDRVIDSLGSFGRRLTALCTGLAETLTRFDGYAGRYSAAIARVERGERRWVDAVGQDSCHTVWFQFHEDLLATLGIARGSES</sequence>
<organism evidence="1 2">
    <name type="scientific">Streptomyces fructofermentans</name>
    <dbReference type="NCBI Taxonomy" id="152141"/>
    <lineage>
        <taxon>Bacteria</taxon>
        <taxon>Bacillati</taxon>
        <taxon>Actinomycetota</taxon>
        <taxon>Actinomycetes</taxon>
        <taxon>Kitasatosporales</taxon>
        <taxon>Streptomycetaceae</taxon>
        <taxon>Streptomyces</taxon>
    </lineage>
</organism>
<gene>
    <name evidence="1" type="ORF">GCM10010515_54590</name>
</gene>